<dbReference type="SUPFAM" id="SSF81606">
    <property type="entry name" value="PP2C-like"/>
    <property type="match status" value="1"/>
</dbReference>
<keyword evidence="2" id="KW-1133">Transmembrane helix</keyword>
<dbReference type="GO" id="GO:0016791">
    <property type="term" value="F:phosphatase activity"/>
    <property type="evidence" value="ECO:0007669"/>
    <property type="project" value="TreeGrafter"/>
</dbReference>
<evidence type="ECO:0000259" key="3">
    <source>
        <dbReference type="SMART" id="SM00331"/>
    </source>
</evidence>
<evidence type="ECO:0000313" key="4">
    <source>
        <dbReference type="EMBL" id="GAO12883.1"/>
    </source>
</evidence>
<proteinExistence type="predicted"/>
<dbReference type="FunFam" id="3.60.40.10:FF:000058">
    <property type="entry name" value="Stage II sporulation protein E"/>
    <property type="match status" value="1"/>
</dbReference>
<evidence type="ECO:0000256" key="2">
    <source>
        <dbReference type="SAM" id="Phobius"/>
    </source>
</evidence>
<feature type="transmembrane region" description="Helical" evidence="2">
    <location>
        <begin position="6"/>
        <end position="33"/>
    </location>
</feature>
<dbReference type="AlphaFoldDB" id="A0A0N7YMY2"/>
<protein>
    <submittedName>
        <fullName evidence="4">Putative serine/threonine-protein phosphatase</fullName>
    </submittedName>
</protein>
<dbReference type="InterPro" id="IPR052016">
    <property type="entry name" value="Bact_Sigma-Reg"/>
</dbReference>
<evidence type="ECO:0000313" key="5">
    <source>
        <dbReference type="Proteomes" id="UP000048965"/>
    </source>
</evidence>
<keyword evidence="1" id="KW-0378">Hydrolase</keyword>
<name>A0A0N7YMY2_9ACTN</name>
<evidence type="ECO:0000256" key="1">
    <source>
        <dbReference type="ARBA" id="ARBA00022801"/>
    </source>
</evidence>
<gene>
    <name evidence="4" type="ORF">TPA0598_13_00670</name>
</gene>
<dbReference type="Proteomes" id="UP000048965">
    <property type="component" value="Unassembled WGS sequence"/>
</dbReference>
<dbReference type="InterPro" id="IPR001932">
    <property type="entry name" value="PPM-type_phosphatase-like_dom"/>
</dbReference>
<feature type="transmembrane region" description="Helical" evidence="2">
    <location>
        <begin position="75"/>
        <end position="92"/>
    </location>
</feature>
<keyword evidence="5" id="KW-1185">Reference proteome</keyword>
<dbReference type="PANTHER" id="PTHR43156:SF2">
    <property type="entry name" value="STAGE II SPORULATION PROTEIN E"/>
    <property type="match status" value="1"/>
</dbReference>
<keyword evidence="2" id="KW-0812">Transmembrane</keyword>
<accession>A0A0N7YMY2</accession>
<keyword evidence="2" id="KW-0472">Membrane</keyword>
<reference evidence="4 5" key="2">
    <citation type="journal article" date="2015" name="Stand. Genomic Sci.">
        <title>Draft genome sequence of marine-derived Streptomyces sp. TP-A0598, a producer of anti-MRSA antibiotic lydicamycins.</title>
        <authorList>
            <person name="Komaki H."/>
            <person name="Ichikawa N."/>
            <person name="Hosoyama A."/>
            <person name="Fujita N."/>
            <person name="Igarashi Y."/>
        </authorList>
    </citation>
    <scope>NUCLEOTIDE SEQUENCE [LARGE SCALE GENOMIC DNA]</scope>
    <source>
        <strain evidence="4 5">NBRC 110027</strain>
    </source>
</reference>
<organism evidence="4 5">
    <name type="scientific">Streptomyces lydicamycinicus</name>
    <dbReference type="NCBI Taxonomy" id="1546107"/>
    <lineage>
        <taxon>Bacteria</taxon>
        <taxon>Bacillati</taxon>
        <taxon>Actinomycetota</taxon>
        <taxon>Actinomycetes</taxon>
        <taxon>Kitasatosporales</taxon>
        <taxon>Streptomycetaceae</taxon>
        <taxon>Streptomyces</taxon>
    </lineage>
</organism>
<dbReference type="PANTHER" id="PTHR43156">
    <property type="entry name" value="STAGE II SPORULATION PROTEIN E-RELATED"/>
    <property type="match status" value="1"/>
</dbReference>
<sequence length="359" mass="38245">MLVAFPVGLIVVVVVVDILAPPDVHLGPLLVAAPAMTAALGGARLVASIGALAVVAQLIIALVRRGWITLNHEMQILALVVVTAVIMIFCRLRERQQRQLTQVRSVSEAAQRVLLRPLPRCIGPLKVASVYLAAEAEAHIGGDLYAAARTDDGTRLVIGDVRGKGLSSISDAAVLLGAFREAAHQHATLAELTRYLEGSVSRGLAELAETDHDADEDFVTAAVLDIPDDEPVIHLVDCGHPPPLLIRHRQVTPLEVRQPEPPLGLGEFTDPGYRVETFPFEAGDLLMLYTDGVIEARDRAGAFYPLTERVASWEGDGPEALLRHIRDDLLAHSDGSLGDDAAMIALSCTPASSTAPAGK</sequence>
<dbReference type="EMBL" id="BBNO01000013">
    <property type="protein sequence ID" value="GAO12883.1"/>
    <property type="molecule type" value="Genomic_DNA"/>
</dbReference>
<comment type="caution">
    <text evidence="4">The sequence shown here is derived from an EMBL/GenBank/DDBJ whole genome shotgun (WGS) entry which is preliminary data.</text>
</comment>
<dbReference type="Gene3D" id="3.60.40.10">
    <property type="entry name" value="PPM-type phosphatase domain"/>
    <property type="match status" value="1"/>
</dbReference>
<dbReference type="SMART" id="SM00331">
    <property type="entry name" value="PP2C_SIG"/>
    <property type="match status" value="1"/>
</dbReference>
<feature type="transmembrane region" description="Helical" evidence="2">
    <location>
        <begin position="45"/>
        <end position="63"/>
    </location>
</feature>
<feature type="domain" description="PPM-type phosphatase" evidence="3">
    <location>
        <begin position="125"/>
        <end position="348"/>
    </location>
</feature>
<reference evidence="5" key="1">
    <citation type="submission" date="2014-09" db="EMBL/GenBank/DDBJ databases">
        <title>Whole genome shotgun sequence of Streptomyces sp. NBRC 110027.</title>
        <authorList>
            <person name="Komaki H."/>
            <person name="Ichikawa N."/>
            <person name="Katano-Makiyama Y."/>
            <person name="Hosoyama A."/>
            <person name="Hashimoto M."/>
            <person name="Uohara A."/>
            <person name="Kitahashi Y."/>
            <person name="Ohji S."/>
            <person name="Kimura A."/>
            <person name="Yamazoe A."/>
            <person name="Igarashi Y."/>
            <person name="Fujita N."/>
        </authorList>
    </citation>
    <scope>NUCLEOTIDE SEQUENCE [LARGE SCALE GENOMIC DNA]</scope>
    <source>
        <strain evidence="5">NBRC 110027</strain>
    </source>
</reference>
<dbReference type="Pfam" id="PF07228">
    <property type="entry name" value="SpoIIE"/>
    <property type="match status" value="1"/>
</dbReference>
<dbReference type="InterPro" id="IPR036457">
    <property type="entry name" value="PPM-type-like_dom_sf"/>
</dbReference>